<dbReference type="Pfam" id="PF03449">
    <property type="entry name" value="GreA_GreB_N"/>
    <property type="match status" value="1"/>
</dbReference>
<dbReference type="FunFam" id="3.10.50.30:FF:000001">
    <property type="entry name" value="Transcription elongation factor GreA"/>
    <property type="match status" value="1"/>
</dbReference>
<dbReference type="InterPro" id="IPR023459">
    <property type="entry name" value="Tscrpt_elong_fac_GreA/B_fam"/>
</dbReference>
<evidence type="ECO:0000313" key="12">
    <source>
        <dbReference type="EMBL" id="SOD65424.1"/>
    </source>
</evidence>
<sequence>MKKIPLTVQGAEQLKKELQQLKSVARPEIIAAIAEARSHGDLSENAEYESAKERQGFIEGRIAELESKLSHAQIIDPRELNADGKVVFGATVTVLDLDTDEETTYQIVGDEEADIKKLRISLSSPIARAMIGKEAGDVAEVQAPSGLREYEILNVQYI</sequence>
<evidence type="ECO:0000259" key="10">
    <source>
        <dbReference type="Pfam" id="PF01272"/>
    </source>
</evidence>
<reference evidence="12 13" key="1">
    <citation type="submission" date="2017-09" db="EMBL/GenBank/DDBJ databases">
        <authorList>
            <person name="Ehlers B."/>
            <person name="Leendertz F.H."/>
        </authorList>
    </citation>
    <scope>NUCLEOTIDE SEQUENCE [LARGE SCALE GENOMIC DNA]</scope>
    <source>
        <strain evidence="12 13">DSM 16848</strain>
    </source>
</reference>
<dbReference type="PROSITE" id="PS00830">
    <property type="entry name" value="GREAB_2"/>
    <property type="match status" value="1"/>
</dbReference>
<evidence type="ECO:0000256" key="3">
    <source>
        <dbReference type="ARBA" id="ARBA00023015"/>
    </source>
</evidence>
<evidence type="ECO:0000256" key="9">
    <source>
        <dbReference type="RuleBase" id="RU000556"/>
    </source>
</evidence>
<dbReference type="InterPro" id="IPR022691">
    <property type="entry name" value="Tscrpt_elong_fac_GreA/B_N"/>
</dbReference>
<feature type="domain" description="Transcription elongation factor GreA/GreB N-terminal" evidence="11">
    <location>
        <begin position="4"/>
        <end position="74"/>
    </location>
</feature>
<dbReference type="FunFam" id="1.10.287.180:FF:000001">
    <property type="entry name" value="Transcription elongation factor GreA"/>
    <property type="match status" value="1"/>
</dbReference>
<dbReference type="NCBIfam" id="NF001264">
    <property type="entry name" value="PRK00226.1-5"/>
    <property type="match status" value="1"/>
</dbReference>
<feature type="domain" description="Transcription elongation factor GreA/GreB C-terminal" evidence="10">
    <location>
        <begin position="83"/>
        <end position="157"/>
    </location>
</feature>
<dbReference type="GO" id="GO:0003677">
    <property type="term" value="F:DNA binding"/>
    <property type="evidence" value="ECO:0007669"/>
    <property type="project" value="UniProtKB-UniRule"/>
</dbReference>
<dbReference type="InterPro" id="IPR028624">
    <property type="entry name" value="Tscrpt_elong_fac_GreA/B"/>
</dbReference>
<dbReference type="Gene3D" id="3.10.50.30">
    <property type="entry name" value="Transcription elongation factor, GreA/GreB, C-terminal domain"/>
    <property type="match status" value="1"/>
</dbReference>
<proteinExistence type="inferred from homology"/>
<dbReference type="Pfam" id="PF01272">
    <property type="entry name" value="GreA_GreB"/>
    <property type="match status" value="1"/>
</dbReference>
<dbReference type="AlphaFoldDB" id="A0A286E3H1"/>
<dbReference type="NCBIfam" id="NF001263">
    <property type="entry name" value="PRK00226.1-4"/>
    <property type="match status" value="1"/>
</dbReference>
<dbReference type="Proteomes" id="UP000219669">
    <property type="component" value="Unassembled WGS sequence"/>
</dbReference>
<dbReference type="InterPro" id="IPR001437">
    <property type="entry name" value="Tscrpt_elong_fac_GreA/B_C"/>
</dbReference>
<keyword evidence="13" id="KW-1185">Reference proteome</keyword>
<gene>
    <name evidence="8" type="primary">greA</name>
    <name evidence="12" type="ORF">SAMN02746062_00289</name>
</gene>
<keyword evidence="12" id="KW-0251">Elongation factor</keyword>
<evidence type="ECO:0000259" key="11">
    <source>
        <dbReference type="Pfam" id="PF03449"/>
    </source>
</evidence>
<dbReference type="RefSeq" id="WP_097113365.1">
    <property type="nucleotide sequence ID" value="NZ_CP083931.1"/>
</dbReference>
<dbReference type="SUPFAM" id="SSF54534">
    <property type="entry name" value="FKBP-like"/>
    <property type="match status" value="1"/>
</dbReference>
<dbReference type="InterPro" id="IPR006359">
    <property type="entry name" value="Tscrpt_elong_fac_GreA"/>
</dbReference>
<dbReference type="PANTHER" id="PTHR30437">
    <property type="entry name" value="TRANSCRIPTION ELONGATION FACTOR GREA"/>
    <property type="match status" value="1"/>
</dbReference>
<keyword evidence="4 8" id="KW-0238">DNA-binding</keyword>
<comment type="function">
    <text evidence="6 8 9">Necessary for efficient RNA polymerase transcription elongation past template-encoded arresting sites. The arresting sites in DNA have the property of trapping a certain fraction of elongating RNA polymerases that pass through, resulting in locked ternary complexes. Cleavage of the nascent transcript by cleavage factors such as GreA or GreB allows the resumption of elongation from the new 3'terminus. GreA releases sequences of 2 to 3 nucleotides.</text>
</comment>
<evidence type="ECO:0000256" key="1">
    <source>
        <dbReference type="ARBA" id="ARBA00008213"/>
    </source>
</evidence>
<dbReference type="OrthoDB" id="9808774at2"/>
<evidence type="ECO:0000256" key="4">
    <source>
        <dbReference type="ARBA" id="ARBA00023125"/>
    </source>
</evidence>
<keyword evidence="12" id="KW-0648">Protein biosynthesis</keyword>
<dbReference type="Gene3D" id="1.10.287.180">
    <property type="entry name" value="Transcription elongation factor, GreA/GreB, N-terminal domain"/>
    <property type="match status" value="1"/>
</dbReference>
<protein>
    <recommendedName>
        <fullName evidence="2 8">Transcription elongation factor GreA</fullName>
    </recommendedName>
    <alternativeName>
        <fullName evidence="7 8">Transcript cleavage factor GreA</fullName>
    </alternativeName>
</protein>
<keyword evidence="3 8" id="KW-0805">Transcription regulation</keyword>
<dbReference type="GO" id="GO:0006354">
    <property type="term" value="P:DNA-templated transcription elongation"/>
    <property type="evidence" value="ECO:0007669"/>
    <property type="project" value="TreeGrafter"/>
</dbReference>
<dbReference type="InterPro" id="IPR036805">
    <property type="entry name" value="Tscrpt_elong_fac_GreA/B_N_sf"/>
</dbReference>
<dbReference type="HAMAP" id="MF_00105">
    <property type="entry name" value="GreA_GreB"/>
    <property type="match status" value="1"/>
</dbReference>
<evidence type="ECO:0000256" key="5">
    <source>
        <dbReference type="ARBA" id="ARBA00023163"/>
    </source>
</evidence>
<accession>A0A286E3H1</accession>
<comment type="similarity">
    <text evidence="1 8 9">Belongs to the GreA/GreB family.</text>
</comment>
<dbReference type="PIRSF" id="PIRSF006092">
    <property type="entry name" value="GreA_GreB"/>
    <property type="match status" value="1"/>
</dbReference>
<evidence type="ECO:0000313" key="13">
    <source>
        <dbReference type="Proteomes" id="UP000219669"/>
    </source>
</evidence>
<dbReference type="NCBIfam" id="NF001261">
    <property type="entry name" value="PRK00226.1-2"/>
    <property type="match status" value="1"/>
</dbReference>
<dbReference type="PANTHER" id="PTHR30437:SF4">
    <property type="entry name" value="TRANSCRIPTION ELONGATION FACTOR GREA"/>
    <property type="match status" value="1"/>
</dbReference>
<keyword evidence="5 8" id="KW-0804">Transcription</keyword>
<dbReference type="PROSITE" id="PS00829">
    <property type="entry name" value="GREAB_1"/>
    <property type="match status" value="1"/>
</dbReference>
<dbReference type="EMBL" id="OCNF01000002">
    <property type="protein sequence ID" value="SOD65424.1"/>
    <property type="molecule type" value="Genomic_DNA"/>
</dbReference>
<dbReference type="InterPro" id="IPR036953">
    <property type="entry name" value="GreA/GreB_C_sf"/>
</dbReference>
<name>A0A286E3H1_9NEIS</name>
<evidence type="ECO:0000256" key="6">
    <source>
        <dbReference type="ARBA" id="ARBA00024916"/>
    </source>
</evidence>
<evidence type="ECO:0000256" key="2">
    <source>
        <dbReference type="ARBA" id="ARBA00013729"/>
    </source>
</evidence>
<dbReference type="InterPro" id="IPR018151">
    <property type="entry name" value="TF_GreA/GreB_CS"/>
</dbReference>
<dbReference type="NCBIfam" id="TIGR01462">
    <property type="entry name" value="greA"/>
    <property type="match status" value="1"/>
</dbReference>
<evidence type="ECO:0000256" key="8">
    <source>
        <dbReference type="HAMAP-Rule" id="MF_00105"/>
    </source>
</evidence>
<dbReference type="GO" id="GO:0070063">
    <property type="term" value="F:RNA polymerase binding"/>
    <property type="evidence" value="ECO:0007669"/>
    <property type="project" value="InterPro"/>
</dbReference>
<dbReference type="SUPFAM" id="SSF46557">
    <property type="entry name" value="GreA transcript cleavage protein, N-terminal domain"/>
    <property type="match status" value="1"/>
</dbReference>
<dbReference type="GO" id="GO:0003746">
    <property type="term" value="F:translation elongation factor activity"/>
    <property type="evidence" value="ECO:0007669"/>
    <property type="project" value="UniProtKB-KW"/>
</dbReference>
<organism evidence="12 13">
    <name type="scientific">Alysiella filiformis DSM 16848</name>
    <dbReference type="NCBI Taxonomy" id="1120981"/>
    <lineage>
        <taxon>Bacteria</taxon>
        <taxon>Pseudomonadati</taxon>
        <taxon>Pseudomonadota</taxon>
        <taxon>Betaproteobacteria</taxon>
        <taxon>Neisseriales</taxon>
        <taxon>Neisseriaceae</taxon>
        <taxon>Alysiella</taxon>
    </lineage>
</organism>
<dbReference type="GO" id="GO:0032784">
    <property type="term" value="P:regulation of DNA-templated transcription elongation"/>
    <property type="evidence" value="ECO:0007669"/>
    <property type="project" value="UniProtKB-UniRule"/>
</dbReference>
<evidence type="ECO:0000256" key="7">
    <source>
        <dbReference type="ARBA" id="ARBA00030776"/>
    </source>
</evidence>